<dbReference type="Proteomes" id="UP000248795">
    <property type="component" value="Unassembled WGS sequence"/>
</dbReference>
<protein>
    <submittedName>
        <fullName evidence="1">Uncharacterized protein</fullName>
    </submittedName>
</protein>
<accession>A0A2W2BTX2</accession>
<evidence type="ECO:0000313" key="2">
    <source>
        <dbReference type="Proteomes" id="UP000248795"/>
    </source>
</evidence>
<evidence type="ECO:0000313" key="1">
    <source>
        <dbReference type="EMBL" id="PZF76916.1"/>
    </source>
</evidence>
<sequence>MEHRRAEAPKPVPVLVEAVPKPVPSLAQRQRETAEYLADMILELRNLARSVQLHTVMVPLEFAYYEAFGAAHKVEVPPGEAERIRELSRTAEAFDGDPGNTGL</sequence>
<dbReference type="EMBL" id="QKVK01000004">
    <property type="protein sequence ID" value="PZF76916.1"/>
    <property type="molecule type" value="Genomic_DNA"/>
</dbReference>
<gene>
    <name evidence="1" type="ORF">DK847_10675</name>
</gene>
<proteinExistence type="predicted"/>
<dbReference type="AlphaFoldDB" id="A0A2W2BTX2"/>
<organism evidence="1 2">
    <name type="scientific">Aestuariivirga litoralis</name>
    <dbReference type="NCBI Taxonomy" id="2650924"/>
    <lineage>
        <taxon>Bacteria</taxon>
        <taxon>Pseudomonadati</taxon>
        <taxon>Pseudomonadota</taxon>
        <taxon>Alphaproteobacteria</taxon>
        <taxon>Hyphomicrobiales</taxon>
        <taxon>Aestuariivirgaceae</taxon>
        <taxon>Aestuariivirga</taxon>
    </lineage>
</organism>
<reference evidence="2" key="1">
    <citation type="submission" date="2018-06" db="EMBL/GenBank/DDBJ databases">
        <title>Aestuariibacter litoralis strain KCTC 52945T.</title>
        <authorList>
            <person name="Li X."/>
            <person name="Salam N."/>
            <person name="Li J.-L."/>
            <person name="Chen Y.-M."/>
            <person name="Yang Z.-W."/>
            <person name="Zhang L.-Y."/>
            <person name="Han M.-X."/>
            <person name="Xiao M."/>
            <person name="Li W.-J."/>
        </authorList>
    </citation>
    <scope>NUCLEOTIDE SEQUENCE [LARGE SCALE GENOMIC DNA]</scope>
    <source>
        <strain evidence="2">KCTC 52945</strain>
    </source>
</reference>
<keyword evidence="2" id="KW-1185">Reference proteome</keyword>
<name>A0A2W2BTX2_9HYPH</name>
<dbReference type="RefSeq" id="WP_111198478.1">
    <property type="nucleotide sequence ID" value="NZ_QKVK01000004.1"/>
</dbReference>
<comment type="caution">
    <text evidence="1">The sequence shown here is derived from an EMBL/GenBank/DDBJ whole genome shotgun (WGS) entry which is preliminary data.</text>
</comment>